<sequence>MDTIPLNYETLRFIWWLLLGILLIGFAVMDGFDLGVATLLPAVARTDKERRLVINVVGPVWEGNQVWLILGGGAIFAAFPALYAVSFSGFYLAMILILMALILRPVGFKFRSKLEKPTWRATWDWVLFAAGLVPALVFGVAMGNVLVGAPFRFDESLRTIYEGDLFGLLMPFPVLCGLVSVAMLAAHGAGMLVIKTSGEVQARARRLGSLAALATAVLFALAGVWLALGVKGYQLVGALDHAGPSNPLAKQVDVAAGAWMGNYAAMPWTWIFPVLGVAAFLACAALLRAGRELPSFLASALGIAAIILTEGVAVFPFMLPSSLDPRSSLTLWDASSSHMTLFIMLLATAVFLPIILAYTTWVYRVLRGKVGDDAVARNPNAY</sequence>
<name>A0A4Q8LCY6_9GAMM</name>
<dbReference type="EMBL" id="SHMC01000002">
    <property type="protein sequence ID" value="TAA26723.1"/>
    <property type="molecule type" value="Genomic_DNA"/>
</dbReference>
<feature type="transmembrane region" description="Helical" evidence="12">
    <location>
        <begin position="339"/>
        <end position="359"/>
    </location>
</feature>
<evidence type="ECO:0000256" key="6">
    <source>
        <dbReference type="ARBA" id="ARBA00022692"/>
    </source>
</evidence>
<dbReference type="PANTHER" id="PTHR43141">
    <property type="entry name" value="CYTOCHROME BD2 SUBUNIT II"/>
    <property type="match status" value="1"/>
</dbReference>
<dbReference type="GO" id="GO:0046872">
    <property type="term" value="F:metal ion binding"/>
    <property type="evidence" value="ECO:0007669"/>
    <property type="project" value="UniProtKB-KW"/>
</dbReference>
<evidence type="ECO:0000256" key="12">
    <source>
        <dbReference type="SAM" id="Phobius"/>
    </source>
</evidence>
<dbReference type="Pfam" id="PF02322">
    <property type="entry name" value="Cyt_bd_oxida_II"/>
    <property type="match status" value="1"/>
</dbReference>
<evidence type="ECO:0000256" key="3">
    <source>
        <dbReference type="ARBA" id="ARBA00022448"/>
    </source>
</evidence>
<gene>
    <name evidence="13" type="primary">cydB</name>
    <name evidence="13" type="ORF">EA660_05740</name>
</gene>
<evidence type="ECO:0000256" key="5">
    <source>
        <dbReference type="ARBA" id="ARBA00022617"/>
    </source>
</evidence>
<evidence type="ECO:0000256" key="7">
    <source>
        <dbReference type="ARBA" id="ARBA00022723"/>
    </source>
</evidence>
<dbReference type="OrthoDB" id="9776710at2"/>
<feature type="transmembrane region" description="Helical" evidence="12">
    <location>
        <begin position="82"/>
        <end position="103"/>
    </location>
</feature>
<dbReference type="InterPro" id="IPR003317">
    <property type="entry name" value="Cyt-d_oxidase_su2"/>
</dbReference>
<organism evidence="13 14">
    <name type="scientific">Pseudoxanthomonas winnipegensis</name>
    <dbReference type="NCBI Taxonomy" id="2480810"/>
    <lineage>
        <taxon>Bacteria</taxon>
        <taxon>Pseudomonadati</taxon>
        <taxon>Pseudomonadota</taxon>
        <taxon>Gammaproteobacteria</taxon>
        <taxon>Lysobacterales</taxon>
        <taxon>Lysobacteraceae</taxon>
        <taxon>Pseudoxanthomonas</taxon>
    </lineage>
</organism>
<evidence type="ECO:0000256" key="8">
    <source>
        <dbReference type="ARBA" id="ARBA00022982"/>
    </source>
</evidence>
<keyword evidence="3" id="KW-0813">Transport</keyword>
<feature type="transmembrane region" description="Helical" evidence="12">
    <location>
        <begin position="123"/>
        <end position="145"/>
    </location>
</feature>
<reference evidence="13 14" key="1">
    <citation type="submission" date="2019-02" db="EMBL/GenBank/DDBJ databases">
        <title>WGS of Pseudoxanthomonas species novum from clinical isolates.</title>
        <authorList>
            <person name="Bernier A.-M."/>
            <person name="Bernard K."/>
            <person name="Vachon A."/>
        </authorList>
    </citation>
    <scope>NUCLEOTIDE SEQUENCE [LARGE SCALE GENOMIC DNA]</scope>
    <source>
        <strain evidence="13 14">NML171200</strain>
    </source>
</reference>
<feature type="transmembrane region" description="Helical" evidence="12">
    <location>
        <begin position="165"/>
        <end position="186"/>
    </location>
</feature>
<dbReference type="Proteomes" id="UP000292627">
    <property type="component" value="Unassembled WGS sequence"/>
</dbReference>
<keyword evidence="8" id="KW-0249">Electron transport</keyword>
<keyword evidence="9 12" id="KW-1133">Transmembrane helix</keyword>
<dbReference type="GO" id="GO:0070069">
    <property type="term" value="C:cytochrome complex"/>
    <property type="evidence" value="ECO:0007669"/>
    <property type="project" value="TreeGrafter"/>
</dbReference>
<evidence type="ECO:0000256" key="1">
    <source>
        <dbReference type="ARBA" id="ARBA00004651"/>
    </source>
</evidence>
<evidence type="ECO:0000256" key="2">
    <source>
        <dbReference type="ARBA" id="ARBA00007543"/>
    </source>
</evidence>
<dbReference type="AlphaFoldDB" id="A0A4Q8LCY6"/>
<evidence type="ECO:0000313" key="14">
    <source>
        <dbReference type="Proteomes" id="UP000292627"/>
    </source>
</evidence>
<keyword evidence="4" id="KW-1003">Cell membrane</keyword>
<comment type="similarity">
    <text evidence="2">Belongs to the cytochrome ubiquinol oxidase subunit 2 family.</text>
</comment>
<evidence type="ECO:0000256" key="9">
    <source>
        <dbReference type="ARBA" id="ARBA00022989"/>
    </source>
</evidence>
<protein>
    <submittedName>
        <fullName evidence="13">Cytochrome d ubiquinol oxidase subunit II</fullName>
    </submittedName>
</protein>
<keyword evidence="7" id="KW-0479">Metal-binding</keyword>
<dbReference type="GO" id="GO:0019646">
    <property type="term" value="P:aerobic electron transport chain"/>
    <property type="evidence" value="ECO:0007669"/>
    <property type="project" value="TreeGrafter"/>
</dbReference>
<feature type="transmembrane region" description="Helical" evidence="12">
    <location>
        <begin position="207"/>
        <end position="228"/>
    </location>
</feature>
<dbReference type="RefSeq" id="WP_130550581.1">
    <property type="nucleotide sequence ID" value="NZ_SHMC01000002.1"/>
</dbReference>
<dbReference type="NCBIfam" id="TIGR00203">
    <property type="entry name" value="cydB"/>
    <property type="match status" value="1"/>
</dbReference>
<feature type="transmembrane region" description="Helical" evidence="12">
    <location>
        <begin position="296"/>
        <end position="319"/>
    </location>
</feature>
<dbReference type="GO" id="GO:0016682">
    <property type="term" value="F:oxidoreductase activity, acting on diphenols and related substances as donors, oxygen as acceptor"/>
    <property type="evidence" value="ECO:0007669"/>
    <property type="project" value="TreeGrafter"/>
</dbReference>
<dbReference type="PIRSF" id="PIRSF000267">
    <property type="entry name" value="Cyt_oxidse_sub2"/>
    <property type="match status" value="1"/>
</dbReference>
<comment type="caution">
    <text evidence="13">The sequence shown here is derived from an EMBL/GenBank/DDBJ whole genome shotgun (WGS) entry which is preliminary data.</text>
</comment>
<keyword evidence="5" id="KW-0349">Heme</keyword>
<keyword evidence="10" id="KW-0408">Iron</keyword>
<evidence type="ECO:0000313" key="13">
    <source>
        <dbReference type="EMBL" id="TAA26723.1"/>
    </source>
</evidence>
<evidence type="ECO:0000256" key="4">
    <source>
        <dbReference type="ARBA" id="ARBA00022475"/>
    </source>
</evidence>
<comment type="subcellular location">
    <subcellularLocation>
        <location evidence="1">Cell membrane</location>
        <topology evidence="1">Multi-pass membrane protein</topology>
    </subcellularLocation>
</comment>
<keyword evidence="6 12" id="KW-0812">Transmembrane</keyword>
<evidence type="ECO:0000256" key="11">
    <source>
        <dbReference type="ARBA" id="ARBA00023136"/>
    </source>
</evidence>
<feature type="transmembrane region" description="Helical" evidence="12">
    <location>
        <begin position="270"/>
        <end position="289"/>
    </location>
</feature>
<accession>A0A4Q8LCY6</accession>
<proteinExistence type="inferred from homology"/>
<dbReference type="PANTHER" id="PTHR43141:SF5">
    <property type="entry name" value="CYTOCHROME BD-I UBIQUINOL OXIDASE SUBUNIT 2"/>
    <property type="match status" value="1"/>
</dbReference>
<keyword evidence="11 12" id="KW-0472">Membrane</keyword>
<dbReference type="GO" id="GO:0005886">
    <property type="term" value="C:plasma membrane"/>
    <property type="evidence" value="ECO:0007669"/>
    <property type="project" value="UniProtKB-SubCell"/>
</dbReference>
<feature type="transmembrane region" description="Helical" evidence="12">
    <location>
        <begin position="13"/>
        <end position="40"/>
    </location>
</feature>
<dbReference type="GO" id="GO:0009055">
    <property type="term" value="F:electron transfer activity"/>
    <property type="evidence" value="ECO:0007669"/>
    <property type="project" value="TreeGrafter"/>
</dbReference>
<evidence type="ECO:0000256" key="10">
    <source>
        <dbReference type="ARBA" id="ARBA00023004"/>
    </source>
</evidence>